<dbReference type="GO" id="GO:0016874">
    <property type="term" value="F:ligase activity"/>
    <property type="evidence" value="ECO:0007669"/>
    <property type="project" value="UniProtKB-KW"/>
</dbReference>
<name>A0ABN2X8Q8_9ACTN</name>
<evidence type="ECO:0000259" key="2">
    <source>
        <dbReference type="PROSITE" id="PS50862"/>
    </source>
</evidence>
<dbReference type="EMBL" id="BAAANS010000032">
    <property type="protein sequence ID" value="GAA2107318.1"/>
    <property type="molecule type" value="Genomic_DNA"/>
</dbReference>
<feature type="region of interest" description="Disordered" evidence="1">
    <location>
        <begin position="1"/>
        <end position="22"/>
    </location>
</feature>
<dbReference type="PROSITE" id="PS50862">
    <property type="entry name" value="AA_TRNA_LIGASE_II"/>
    <property type="match status" value="1"/>
</dbReference>
<reference evidence="3 4" key="1">
    <citation type="journal article" date="2019" name="Int. J. Syst. Evol. Microbiol.">
        <title>The Global Catalogue of Microorganisms (GCM) 10K type strain sequencing project: providing services to taxonomists for standard genome sequencing and annotation.</title>
        <authorList>
            <consortium name="The Broad Institute Genomics Platform"/>
            <consortium name="The Broad Institute Genome Sequencing Center for Infectious Disease"/>
            <person name="Wu L."/>
            <person name="Ma J."/>
        </authorList>
    </citation>
    <scope>NUCLEOTIDE SEQUENCE [LARGE SCALE GENOMIC DNA]</scope>
    <source>
        <strain evidence="3 4">JCM 14559</strain>
    </source>
</reference>
<dbReference type="InterPro" id="IPR045864">
    <property type="entry name" value="aa-tRNA-synth_II/BPL/LPL"/>
</dbReference>
<dbReference type="SUPFAM" id="SSF55681">
    <property type="entry name" value="Class II aaRS and biotin synthetases"/>
    <property type="match status" value="1"/>
</dbReference>
<dbReference type="RefSeq" id="WP_344554497.1">
    <property type="nucleotide sequence ID" value="NZ_BAAANS010000032.1"/>
</dbReference>
<evidence type="ECO:0000313" key="4">
    <source>
        <dbReference type="Proteomes" id="UP001500897"/>
    </source>
</evidence>
<evidence type="ECO:0000256" key="1">
    <source>
        <dbReference type="SAM" id="MobiDB-lite"/>
    </source>
</evidence>
<dbReference type="Gene3D" id="3.30.930.10">
    <property type="entry name" value="Bira Bifunctional Protein, Domain 2"/>
    <property type="match status" value="1"/>
</dbReference>
<sequence length="275" mass="29609">MNTAQATPNDGRPGTAAPGVPLTTRADARVLDGLRTALGGLLDGPSREHYTAPPVIARRTVELAGYHTSFPQLLGAVHGGHDGEPAPTDLVLTPAACHHLYPLLAAEGGPAGGTLSVEAQCYRGELTTESGRLRSFRMYEFVTVGRPEEVERWRDAALTRAGELLHRLGLSPRTEAANDPFFGRAGRLAANLQHAQQLKWELVVPTSDGIEQAVSSANYHKEHFGEAFGLSDGDGQPAHSACLAFGLDRLVLALRHRYEFDTGRWPQDVRSLLAL</sequence>
<protein>
    <submittedName>
        <fullName evidence="3">Amino acid--[acyl-carrier-protein] ligase</fullName>
    </submittedName>
</protein>
<comment type="caution">
    <text evidence="3">The sequence shown here is derived from an EMBL/GenBank/DDBJ whole genome shotgun (WGS) entry which is preliminary data.</text>
</comment>
<organism evidence="3 4">
    <name type="scientific">Kitasatospora saccharophila</name>
    <dbReference type="NCBI Taxonomy" id="407973"/>
    <lineage>
        <taxon>Bacteria</taxon>
        <taxon>Bacillati</taxon>
        <taxon>Actinomycetota</taxon>
        <taxon>Actinomycetes</taxon>
        <taxon>Kitasatosporales</taxon>
        <taxon>Streptomycetaceae</taxon>
        <taxon>Kitasatospora</taxon>
    </lineage>
</organism>
<dbReference type="Proteomes" id="UP001500897">
    <property type="component" value="Unassembled WGS sequence"/>
</dbReference>
<dbReference type="InterPro" id="IPR006195">
    <property type="entry name" value="aa-tRNA-synth_II"/>
</dbReference>
<proteinExistence type="predicted"/>
<feature type="domain" description="Aminoacyl-transfer RNA synthetases class-II family profile" evidence="2">
    <location>
        <begin position="54"/>
        <end position="266"/>
    </location>
</feature>
<accession>A0ABN2X8Q8</accession>
<gene>
    <name evidence="3" type="ORF">GCM10009759_46290</name>
</gene>
<keyword evidence="4" id="KW-1185">Reference proteome</keyword>
<evidence type="ECO:0000313" key="3">
    <source>
        <dbReference type="EMBL" id="GAA2107318.1"/>
    </source>
</evidence>
<keyword evidence="3" id="KW-0436">Ligase</keyword>